<protein>
    <recommendedName>
        <fullName evidence="8">Bax inhibitor 1</fullName>
    </recommendedName>
</protein>
<dbReference type="Pfam" id="PF01027">
    <property type="entry name" value="Bax1-I"/>
    <property type="match status" value="1"/>
</dbReference>
<dbReference type="Proteomes" id="UP000324629">
    <property type="component" value="Unassembled WGS sequence"/>
</dbReference>
<comment type="similarity">
    <text evidence="5">Belongs to the BI1 family.</text>
</comment>
<dbReference type="AlphaFoldDB" id="A0A5J4NK80"/>
<name>A0A5J4NK80_9TREM</name>
<sequence length="287" mass="32341">MTTSSVPYPDVESGHPIEKDFAFNNNVANVHVSIRLGFLRKVYGILFTQLMVTVICAGVMFQFKEPLMKAMEYGYISFAPLLSVLCALGFLIALMFLKYNTPLNYILLLGFTLSESMAVGFVARFMQCSHCTMTLVMQRAEFKLLAVKCHNMREFRDFPTYHTTVVTYSASLVIQAVGLTAVATFCLMAYTVLSKRDFSQWGAGLFIGLLLLLLAGPINFLLGSSLFELSFALGGAVLFSLLIIYDTHRIMHHCSPEDYIVACIDLYLDILNLFLYLLRMLREMQNQ</sequence>
<feature type="transmembrane region" description="Helical" evidence="5">
    <location>
        <begin position="165"/>
        <end position="190"/>
    </location>
</feature>
<dbReference type="PANTHER" id="PTHR23291:SF50">
    <property type="entry name" value="PROTEIN LIFEGUARD 4"/>
    <property type="match status" value="1"/>
</dbReference>
<feature type="transmembrane region" description="Helical" evidence="5">
    <location>
        <begin position="42"/>
        <end position="61"/>
    </location>
</feature>
<evidence type="ECO:0000256" key="5">
    <source>
        <dbReference type="RuleBase" id="RU004379"/>
    </source>
</evidence>
<feature type="transmembrane region" description="Helical" evidence="5">
    <location>
        <begin position="229"/>
        <end position="247"/>
    </location>
</feature>
<feature type="transmembrane region" description="Helical" evidence="5">
    <location>
        <begin position="73"/>
        <end position="97"/>
    </location>
</feature>
<evidence type="ECO:0000256" key="4">
    <source>
        <dbReference type="ARBA" id="ARBA00023136"/>
    </source>
</evidence>
<dbReference type="InterPro" id="IPR006214">
    <property type="entry name" value="Bax_inhibitor_1-related"/>
</dbReference>
<feature type="transmembrane region" description="Helical" evidence="5">
    <location>
        <begin position="202"/>
        <end position="222"/>
    </location>
</feature>
<evidence type="ECO:0000256" key="3">
    <source>
        <dbReference type="ARBA" id="ARBA00022989"/>
    </source>
</evidence>
<keyword evidence="7" id="KW-1185">Reference proteome</keyword>
<comment type="subcellular location">
    <subcellularLocation>
        <location evidence="1">Membrane</location>
        <topology evidence="1">Multi-pass membrane protein</topology>
    </subcellularLocation>
</comment>
<accession>A0A5J4NK80</accession>
<keyword evidence="2 5" id="KW-0812">Transmembrane</keyword>
<evidence type="ECO:0000256" key="1">
    <source>
        <dbReference type="ARBA" id="ARBA00004141"/>
    </source>
</evidence>
<reference evidence="6 7" key="1">
    <citation type="journal article" date="2019" name="Gigascience">
        <title>Whole-genome sequence of the oriental lung fluke Paragonimus westermani.</title>
        <authorList>
            <person name="Oey H."/>
            <person name="Zakrzewski M."/>
            <person name="Narain K."/>
            <person name="Devi K.R."/>
            <person name="Agatsuma T."/>
            <person name="Nawaratna S."/>
            <person name="Gobert G.N."/>
            <person name="Jones M.K."/>
            <person name="Ragan M.A."/>
            <person name="McManus D.P."/>
            <person name="Krause L."/>
        </authorList>
    </citation>
    <scope>NUCLEOTIDE SEQUENCE [LARGE SCALE GENOMIC DNA]</scope>
    <source>
        <strain evidence="6 7">IND2009</strain>
    </source>
</reference>
<keyword evidence="3 5" id="KW-1133">Transmembrane helix</keyword>
<dbReference type="EMBL" id="QNGE01002273">
    <property type="protein sequence ID" value="KAA3675864.1"/>
    <property type="molecule type" value="Genomic_DNA"/>
</dbReference>
<dbReference type="GO" id="GO:0016020">
    <property type="term" value="C:membrane"/>
    <property type="evidence" value="ECO:0007669"/>
    <property type="project" value="UniProtKB-SubCell"/>
</dbReference>
<evidence type="ECO:0000313" key="7">
    <source>
        <dbReference type="Proteomes" id="UP000324629"/>
    </source>
</evidence>
<dbReference type="PANTHER" id="PTHR23291">
    <property type="entry name" value="BAX INHIBITOR-RELATED"/>
    <property type="match status" value="1"/>
</dbReference>
<feature type="transmembrane region" description="Helical" evidence="5">
    <location>
        <begin position="259"/>
        <end position="278"/>
    </location>
</feature>
<proteinExistence type="inferred from homology"/>
<dbReference type="GO" id="GO:0043066">
    <property type="term" value="P:negative regulation of apoptotic process"/>
    <property type="evidence" value="ECO:0007669"/>
    <property type="project" value="TreeGrafter"/>
</dbReference>
<keyword evidence="4 5" id="KW-0472">Membrane</keyword>
<evidence type="ECO:0000256" key="2">
    <source>
        <dbReference type="ARBA" id="ARBA00022692"/>
    </source>
</evidence>
<organism evidence="6 7">
    <name type="scientific">Paragonimus westermani</name>
    <dbReference type="NCBI Taxonomy" id="34504"/>
    <lineage>
        <taxon>Eukaryota</taxon>
        <taxon>Metazoa</taxon>
        <taxon>Spiralia</taxon>
        <taxon>Lophotrochozoa</taxon>
        <taxon>Platyhelminthes</taxon>
        <taxon>Trematoda</taxon>
        <taxon>Digenea</taxon>
        <taxon>Plagiorchiida</taxon>
        <taxon>Troglotremata</taxon>
        <taxon>Troglotrematidae</taxon>
        <taxon>Paragonimus</taxon>
    </lineage>
</organism>
<feature type="transmembrane region" description="Helical" evidence="5">
    <location>
        <begin position="103"/>
        <end position="123"/>
    </location>
</feature>
<evidence type="ECO:0008006" key="8">
    <source>
        <dbReference type="Google" id="ProtNLM"/>
    </source>
</evidence>
<gene>
    <name evidence="6" type="ORF">DEA37_0007872</name>
</gene>
<comment type="caution">
    <text evidence="6">The sequence shown here is derived from an EMBL/GenBank/DDBJ whole genome shotgun (WGS) entry which is preliminary data.</text>
</comment>
<evidence type="ECO:0000313" key="6">
    <source>
        <dbReference type="EMBL" id="KAA3675864.1"/>
    </source>
</evidence>